<name>A0AAF0J840_9BASI</name>
<reference evidence="2" key="1">
    <citation type="submission" date="2023-03" db="EMBL/GenBank/DDBJ databases">
        <title>Mating type loci evolution in Malassezia.</title>
        <authorList>
            <person name="Coelho M.A."/>
        </authorList>
    </citation>
    <scope>NUCLEOTIDE SEQUENCE</scope>
    <source>
        <strain evidence="2">CBS 9557</strain>
    </source>
</reference>
<feature type="compositionally biased region" description="Basic and acidic residues" evidence="1">
    <location>
        <begin position="126"/>
        <end position="144"/>
    </location>
</feature>
<evidence type="ECO:0000313" key="2">
    <source>
        <dbReference type="EMBL" id="WFD27670.1"/>
    </source>
</evidence>
<accession>A0AAF0J840</accession>
<protein>
    <submittedName>
        <fullName evidence="2">Uncharacterized protein</fullName>
    </submittedName>
</protein>
<dbReference type="PANTHER" id="PTHR38645">
    <property type="entry name" value="CHROMOSOME 9, WHOLE GENOME SHOTGUN SEQUENCE"/>
    <property type="match status" value="1"/>
</dbReference>
<feature type="region of interest" description="Disordered" evidence="1">
    <location>
        <begin position="102"/>
        <end position="201"/>
    </location>
</feature>
<evidence type="ECO:0000313" key="3">
    <source>
        <dbReference type="Proteomes" id="UP001213623"/>
    </source>
</evidence>
<dbReference type="Proteomes" id="UP001213623">
    <property type="component" value="Chromosome 4"/>
</dbReference>
<dbReference type="AlphaFoldDB" id="A0AAF0J840"/>
<dbReference type="PANTHER" id="PTHR38645:SF1">
    <property type="entry name" value="YALI0F12243P"/>
    <property type="match status" value="1"/>
</dbReference>
<gene>
    <name evidence="2" type="ORF">MNAN1_002671</name>
</gene>
<organism evidence="2 3">
    <name type="scientific">Malassezia nana</name>
    <dbReference type="NCBI Taxonomy" id="180528"/>
    <lineage>
        <taxon>Eukaryota</taxon>
        <taxon>Fungi</taxon>
        <taxon>Dikarya</taxon>
        <taxon>Basidiomycota</taxon>
        <taxon>Ustilaginomycotina</taxon>
        <taxon>Malasseziomycetes</taxon>
        <taxon>Malasseziales</taxon>
        <taxon>Malasseziaceae</taxon>
        <taxon>Malassezia</taxon>
    </lineage>
</organism>
<evidence type="ECO:0000256" key="1">
    <source>
        <dbReference type="SAM" id="MobiDB-lite"/>
    </source>
</evidence>
<proteinExistence type="predicted"/>
<sequence>MDLTNLRESLDVSGEQSPAALCHEHDERLTDEFRVAALQLTNLYKQGRQNTHKAFAEGYARALYDTIECLNGPAQESPLEAQAQLDRLRNYLLRRLETLQSDAQEHEEGVEGRTQSTSPSARLRRPYGERRPESHRATSHDAKPKAPSARHEHGRRAPLADAEHMEESESETTAPVAAPAAPPRKRRRPIWGAHSRPQDRG</sequence>
<dbReference type="EMBL" id="CP119895">
    <property type="protein sequence ID" value="WFD27670.1"/>
    <property type="molecule type" value="Genomic_DNA"/>
</dbReference>
<feature type="compositionally biased region" description="Basic and acidic residues" evidence="1">
    <location>
        <begin position="102"/>
        <end position="111"/>
    </location>
</feature>
<keyword evidence="3" id="KW-1185">Reference proteome</keyword>